<dbReference type="InterPro" id="IPR036188">
    <property type="entry name" value="FAD/NAD-bd_sf"/>
</dbReference>
<dbReference type="GO" id="GO:0019622">
    <property type="term" value="P:3-(3-hydroxy)phenylpropionate catabolic process"/>
    <property type="evidence" value="ECO:0007669"/>
    <property type="project" value="TreeGrafter"/>
</dbReference>
<evidence type="ECO:0000313" key="3">
    <source>
        <dbReference type="EMBL" id="WOQ69535.1"/>
    </source>
</evidence>
<dbReference type="Gene3D" id="3.30.70.2450">
    <property type="match status" value="1"/>
</dbReference>
<dbReference type="PANTHER" id="PTHR43476">
    <property type="entry name" value="3-(3-HYDROXY-PHENYL)PROPIONATE/3-HYDROXYCINNAMIC ACID HYDROXYLASE"/>
    <property type="match status" value="1"/>
</dbReference>
<feature type="domain" description="FAD-binding" evidence="2">
    <location>
        <begin position="3"/>
        <end position="330"/>
    </location>
</feature>
<keyword evidence="4" id="KW-1185">Reference proteome</keyword>
<proteinExistence type="predicted"/>
<dbReference type="RefSeq" id="WP_330170658.1">
    <property type="nucleotide sequence ID" value="NZ_CP137080.1"/>
</dbReference>
<dbReference type="EMBL" id="CP137080">
    <property type="protein sequence ID" value="WOQ69535.1"/>
    <property type="molecule type" value="Genomic_DNA"/>
</dbReference>
<accession>A0AAU0MHA5</accession>
<dbReference type="KEGG" id="mliy:RYJ27_12690"/>
<reference evidence="3 4" key="1">
    <citation type="submission" date="2023-10" db="EMBL/GenBank/DDBJ databases">
        <title>Y20.</title>
        <authorList>
            <person name="Zhang G."/>
            <person name="Ding Y."/>
        </authorList>
    </citation>
    <scope>NUCLEOTIDE SEQUENCE [LARGE SCALE GENOMIC DNA]</scope>
    <source>
        <strain evidence="3 4">Y20</strain>
    </source>
</reference>
<dbReference type="GO" id="GO:0071949">
    <property type="term" value="F:FAD binding"/>
    <property type="evidence" value="ECO:0007669"/>
    <property type="project" value="InterPro"/>
</dbReference>
<protein>
    <submittedName>
        <fullName evidence="3">NAD(P)/FAD-dependent oxidoreductase</fullName>
    </submittedName>
</protein>
<dbReference type="Gene3D" id="3.50.50.60">
    <property type="entry name" value="FAD/NAD(P)-binding domain"/>
    <property type="match status" value="1"/>
</dbReference>
<dbReference type="PANTHER" id="PTHR43476:SF3">
    <property type="entry name" value="FAD-BINDING MONOOXYGENASE"/>
    <property type="match status" value="1"/>
</dbReference>
<evidence type="ECO:0000256" key="1">
    <source>
        <dbReference type="ARBA" id="ARBA00023002"/>
    </source>
</evidence>
<name>A0AAU0MHA5_9MICO</name>
<organism evidence="3 4">
    <name type="scientific">Microbacterium limosum</name>
    <dbReference type="NCBI Taxonomy" id="3079935"/>
    <lineage>
        <taxon>Bacteria</taxon>
        <taxon>Bacillati</taxon>
        <taxon>Actinomycetota</taxon>
        <taxon>Actinomycetes</taxon>
        <taxon>Micrococcales</taxon>
        <taxon>Microbacteriaceae</taxon>
        <taxon>Microbacterium</taxon>
    </lineage>
</organism>
<evidence type="ECO:0000259" key="2">
    <source>
        <dbReference type="Pfam" id="PF01494"/>
    </source>
</evidence>
<dbReference type="PRINTS" id="PR00420">
    <property type="entry name" value="RNGMNOXGNASE"/>
</dbReference>
<dbReference type="InterPro" id="IPR050631">
    <property type="entry name" value="PheA/TfdB_FAD_monoxygenase"/>
</dbReference>
<dbReference type="InterPro" id="IPR002938">
    <property type="entry name" value="FAD-bd"/>
</dbReference>
<dbReference type="Proteomes" id="UP001329313">
    <property type="component" value="Chromosome"/>
</dbReference>
<dbReference type="GO" id="GO:0008688">
    <property type="term" value="F:3-(3-hydroxyphenyl)propionate hydroxylase activity"/>
    <property type="evidence" value="ECO:0007669"/>
    <property type="project" value="TreeGrafter"/>
</dbReference>
<dbReference type="AlphaFoldDB" id="A0AAU0MHA5"/>
<dbReference type="Pfam" id="PF01494">
    <property type="entry name" value="FAD_binding_3"/>
    <property type="match status" value="1"/>
</dbReference>
<keyword evidence="1" id="KW-0560">Oxidoreductase</keyword>
<evidence type="ECO:0000313" key="4">
    <source>
        <dbReference type="Proteomes" id="UP001329313"/>
    </source>
</evidence>
<dbReference type="SUPFAM" id="SSF51905">
    <property type="entry name" value="FAD/NAD(P)-binding domain"/>
    <property type="match status" value="1"/>
</dbReference>
<gene>
    <name evidence="3" type="ORF">RYJ27_12690</name>
</gene>
<sequence length="381" mass="39846">MHDVVIAGAGPVGTLLQAELARLGVEATVIERRAQPGPGSRAVGVHPAALDALEASGATARILSSAIRVVRGEARAARPFGVVRFDRLEARHPYVATLPQSRTEDALAEAAASWGATAVVRGCTVEGVRGGPEAVRLRLRRGDVTTEETARIVVVATGSAGRAITPLTASTRIRAYPDRYVMTDAPDATGEGTTAVVHLHPEGVLESFPLPGGMRRFVAWRSPADAEAEPTGWLRDAITRRTGSADAASAVSTAAAFGVRRALVPRMRWGRVVAIGDAAHEVSPIGGQGMNLGLIDAATLAPLLASWIVTGEEPAGELREWDRRRRRAAAMSARIATANTVIGRTAGPVAHRARTAALRGILHSPAANMLARAYSMGLDPG</sequence>